<feature type="domain" description="Haemolysin-type calcium binding-related" evidence="2">
    <location>
        <begin position="84"/>
        <end position="126"/>
    </location>
</feature>
<sequence length="132" mass="13554">MSLTGTAGNDSLIGSTTSDTLPGQTGNDYLDGKNGADTYLFNALDGADILGDSSPDASVDVLVLSGAGLESTNVRATRVNTDDVQLSFGGSSASILLKNQLFGGLSANYGVESIRFANGTTWTEAQLRSALR</sequence>
<geneLocation type="plasmid" evidence="3">
    <name>plasmid1</name>
</geneLocation>
<accession>A0A1Z4JR17</accession>
<dbReference type="Pfam" id="PF06594">
    <property type="entry name" value="HCBP_related"/>
    <property type="match status" value="1"/>
</dbReference>
<dbReference type="Proteomes" id="UP000217895">
    <property type="component" value="Plasmid Plasmid1 dna"/>
</dbReference>
<organism evidence="3 4">
    <name type="scientific">Leptolyngbya boryana NIES-2135</name>
    <dbReference type="NCBI Taxonomy" id="1973484"/>
    <lineage>
        <taxon>Bacteria</taxon>
        <taxon>Bacillati</taxon>
        <taxon>Cyanobacteriota</taxon>
        <taxon>Cyanophyceae</taxon>
        <taxon>Leptolyngbyales</taxon>
        <taxon>Leptolyngbyaceae</taxon>
        <taxon>Leptolyngbya group</taxon>
        <taxon>Leptolyngbya</taxon>
    </lineage>
</organism>
<evidence type="ECO:0000313" key="3">
    <source>
        <dbReference type="EMBL" id="BAY59150.1"/>
    </source>
</evidence>
<dbReference type="Pfam" id="PF00353">
    <property type="entry name" value="HemolysinCabind"/>
    <property type="match status" value="1"/>
</dbReference>
<keyword evidence="3" id="KW-0614">Plasmid</keyword>
<dbReference type="GO" id="GO:0005509">
    <property type="term" value="F:calcium ion binding"/>
    <property type="evidence" value="ECO:0007669"/>
    <property type="project" value="InterPro"/>
</dbReference>
<proteinExistence type="predicted"/>
<name>A0A1Z4JR17_LEPBY</name>
<evidence type="ECO:0000256" key="1">
    <source>
        <dbReference type="SAM" id="MobiDB-lite"/>
    </source>
</evidence>
<dbReference type="InterPro" id="IPR001343">
    <property type="entry name" value="Hemolysn_Ca-bd"/>
</dbReference>
<evidence type="ECO:0000259" key="2">
    <source>
        <dbReference type="Pfam" id="PF06594"/>
    </source>
</evidence>
<keyword evidence="4" id="KW-1185">Reference proteome</keyword>
<feature type="region of interest" description="Disordered" evidence="1">
    <location>
        <begin position="1"/>
        <end position="28"/>
    </location>
</feature>
<reference evidence="3 4" key="1">
    <citation type="submission" date="2017-06" db="EMBL/GenBank/DDBJ databases">
        <title>Genome sequencing of cyanobaciteial culture collection at National Institute for Environmental Studies (NIES).</title>
        <authorList>
            <person name="Hirose Y."/>
            <person name="Shimura Y."/>
            <person name="Fujisawa T."/>
            <person name="Nakamura Y."/>
            <person name="Kawachi M."/>
        </authorList>
    </citation>
    <scope>NUCLEOTIDE SEQUENCE [LARGE SCALE GENOMIC DNA]</scope>
    <source>
        <strain evidence="3 4">NIES-2135</strain>
        <plasmid evidence="4">Plasmid Plasmid1 dna</plasmid>
    </source>
</reference>
<gene>
    <name evidence="3" type="ORF">NIES2135_60270</name>
</gene>
<evidence type="ECO:0000313" key="4">
    <source>
        <dbReference type="Proteomes" id="UP000217895"/>
    </source>
</evidence>
<dbReference type="EMBL" id="AP018204">
    <property type="protein sequence ID" value="BAY59150.1"/>
    <property type="molecule type" value="Genomic_DNA"/>
</dbReference>
<protein>
    <submittedName>
        <fullName evidence="3">Putative Ig</fullName>
    </submittedName>
</protein>
<dbReference type="AlphaFoldDB" id="A0A1Z4JR17"/>
<dbReference type="SUPFAM" id="SSF51120">
    <property type="entry name" value="beta-Roll"/>
    <property type="match status" value="1"/>
</dbReference>
<dbReference type="InterPro" id="IPR010566">
    <property type="entry name" value="Haemolys_ca-bd"/>
</dbReference>
<dbReference type="InterPro" id="IPR011049">
    <property type="entry name" value="Serralysin-like_metalloprot_C"/>
</dbReference>
<dbReference type="Gene3D" id="2.150.10.10">
    <property type="entry name" value="Serralysin-like metalloprotease, C-terminal"/>
    <property type="match status" value="1"/>
</dbReference>
<feature type="compositionally biased region" description="Polar residues" evidence="1">
    <location>
        <begin position="1"/>
        <end position="27"/>
    </location>
</feature>